<evidence type="ECO:0000313" key="3">
    <source>
        <dbReference type="Proteomes" id="UP001596044"/>
    </source>
</evidence>
<dbReference type="EMBL" id="JBHSMJ010000009">
    <property type="protein sequence ID" value="MFC5447686.1"/>
    <property type="molecule type" value="Genomic_DNA"/>
</dbReference>
<keyword evidence="3" id="KW-1185">Reference proteome</keyword>
<dbReference type="Gene3D" id="3.30.70.100">
    <property type="match status" value="1"/>
</dbReference>
<dbReference type="InterPro" id="IPR036163">
    <property type="entry name" value="HMA_dom_sf"/>
</dbReference>
<protein>
    <submittedName>
        <fullName evidence="2">Heavy-metal-associated domain-containing protein</fullName>
    </submittedName>
</protein>
<dbReference type="CDD" id="cd00371">
    <property type="entry name" value="HMA"/>
    <property type="match status" value="1"/>
</dbReference>
<reference evidence="3" key="1">
    <citation type="journal article" date="2019" name="Int. J. Syst. Evol. Microbiol.">
        <title>The Global Catalogue of Microorganisms (GCM) 10K type strain sequencing project: providing services to taxonomists for standard genome sequencing and annotation.</title>
        <authorList>
            <consortium name="The Broad Institute Genomics Platform"/>
            <consortium name="The Broad Institute Genome Sequencing Center for Infectious Disease"/>
            <person name="Wu L."/>
            <person name="Ma J."/>
        </authorList>
    </citation>
    <scope>NUCLEOTIDE SEQUENCE [LARGE SCALE GENOMIC DNA]</scope>
    <source>
        <strain evidence="3">KACC 11904</strain>
    </source>
</reference>
<sequence>MVTRTMVIQDMNVQEDADKISQALQQVWGIHKAEVSLARKEAVFTYDEAAASFQDFHQAVRELGFDVNQEDGTA</sequence>
<dbReference type="Pfam" id="PF00403">
    <property type="entry name" value="HMA"/>
    <property type="match status" value="1"/>
</dbReference>
<evidence type="ECO:0000313" key="2">
    <source>
        <dbReference type="EMBL" id="MFC5447686.1"/>
    </source>
</evidence>
<comment type="caution">
    <text evidence="2">The sequence shown here is derived from an EMBL/GenBank/DDBJ whole genome shotgun (WGS) entry which is preliminary data.</text>
</comment>
<organism evidence="2 3">
    <name type="scientific">Paenibacillus aestuarii</name>
    <dbReference type="NCBI Taxonomy" id="516965"/>
    <lineage>
        <taxon>Bacteria</taxon>
        <taxon>Bacillati</taxon>
        <taxon>Bacillota</taxon>
        <taxon>Bacilli</taxon>
        <taxon>Bacillales</taxon>
        <taxon>Paenibacillaceae</taxon>
        <taxon>Paenibacillus</taxon>
    </lineage>
</organism>
<dbReference type="InterPro" id="IPR006121">
    <property type="entry name" value="HMA_dom"/>
</dbReference>
<dbReference type="PROSITE" id="PS50846">
    <property type="entry name" value="HMA_2"/>
    <property type="match status" value="1"/>
</dbReference>
<name>A0ABW0K4B3_9BACL</name>
<accession>A0ABW0K4B3</accession>
<dbReference type="SUPFAM" id="SSF55008">
    <property type="entry name" value="HMA, heavy metal-associated domain"/>
    <property type="match status" value="1"/>
</dbReference>
<evidence type="ECO:0000259" key="1">
    <source>
        <dbReference type="PROSITE" id="PS50846"/>
    </source>
</evidence>
<gene>
    <name evidence="2" type="ORF">ACFPOG_05415</name>
</gene>
<proteinExistence type="predicted"/>
<dbReference type="RefSeq" id="WP_270877439.1">
    <property type="nucleotide sequence ID" value="NZ_JAQFVF010000001.1"/>
</dbReference>
<dbReference type="Proteomes" id="UP001596044">
    <property type="component" value="Unassembled WGS sequence"/>
</dbReference>
<feature type="domain" description="HMA" evidence="1">
    <location>
        <begin position="2"/>
        <end position="68"/>
    </location>
</feature>